<dbReference type="SUPFAM" id="SSF47986">
    <property type="entry name" value="DEATH domain"/>
    <property type="match status" value="1"/>
</dbReference>
<evidence type="ECO:0000259" key="2">
    <source>
        <dbReference type="PROSITE" id="PS50824"/>
    </source>
</evidence>
<name>A0A9D3LLK1_ANGAN</name>
<sequence>MAGIRDLLRTALDDISEDDLLRFRLSLSNDLPEGVKPIGKGRLEKKGVIEIVERMVEVHGEEGAGRVTLHVLRKIDQHDLAQRLEKDLGGNDIAQAVPPCPEGQGQNGASSRTTSGPGPLVSIQCDGGKVQAPTISQSTFSGDVHFNFK</sequence>
<dbReference type="SMART" id="SM01289">
    <property type="entry name" value="PYRIN"/>
    <property type="match status" value="1"/>
</dbReference>
<proteinExistence type="predicted"/>
<keyword evidence="4" id="KW-1185">Reference proteome</keyword>
<gene>
    <name evidence="3" type="ORF">ANANG_G00294400</name>
</gene>
<evidence type="ECO:0000256" key="1">
    <source>
        <dbReference type="SAM" id="MobiDB-lite"/>
    </source>
</evidence>
<feature type="compositionally biased region" description="Polar residues" evidence="1">
    <location>
        <begin position="107"/>
        <end position="116"/>
    </location>
</feature>
<dbReference type="InterPro" id="IPR011029">
    <property type="entry name" value="DEATH-like_dom_sf"/>
</dbReference>
<organism evidence="3 4">
    <name type="scientific">Anguilla anguilla</name>
    <name type="common">European freshwater eel</name>
    <name type="synonym">Muraena anguilla</name>
    <dbReference type="NCBI Taxonomy" id="7936"/>
    <lineage>
        <taxon>Eukaryota</taxon>
        <taxon>Metazoa</taxon>
        <taxon>Chordata</taxon>
        <taxon>Craniata</taxon>
        <taxon>Vertebrata</taxon>
        <taxon>Euteleostomi</taxon>
        <taxon>Actinopterygii</taxon>
        <taxon>Neopterygii</taxon>
        <taxon>Teleostei</taxon>
        <taxon>Anguilliformes</taxon>
        <taxon>Anguillidae</taxon>
        <taxon>Anguilla</taxon>
    </lineage>
</organism>
<dbReference type="CDD" id="cd08321">
    <property type="entry name" value="Pyrin_ASC-like"/>
    <property type="match status" value="1"/>
</dbReference>
<dbReference type="InterPro" id="IPR004020">
    <property type="entry name" value="DAPIN"/>
</dbReference>
<evidence type="ECO:0000313" key="4">
    <source>
        <dbReference type="Proteomes" id="UP001044222"/>
    </source>
</evidence>
<dbReference type="Proteomes" id="UP001044222">
    <property type="component" value="Chromosome 17"/>
</dbReference>
<evidence type="ECO:0000313" key="3">
    <source>
        <dbReference type="EMBL" id="KAG5832744.1"/>
    </source>
</evidence>
<feature type="region of interest" description="Disordered" evidence="1">
    <location>
        <begin position="91"/>
        <end position="121"/>
    </location>
</feature>
<dbReference type="AlphaFoldDB" id="A0A9D3LLK1"/>
<dbReference type="PROSITE" id="PS50824">
    <property type="entry name" value="DAPIN"/>
    <property type="match status" value="1"/>
</dbReference>
<accession>A0A9D3LLK1</accession>
<feature type="domain" description="Pyrin" evidence="2">
    <location>
        <begin position="1"/>
        <end position="90"/>
    </location>
</feature>
<comment type="caution">
    <text evidence="3">The sequence shown here is derived from an EMBL/GenBank/DDBJ whole genome shotgun (WGS) entry which is preliminary data.</text>
</comment>
<dbReference type="Gene3D" id="1.10.533.10">
    <property type="entry name" value="Death Domain, Fas"/>
    <property type="match status" value="1"/>
</dbReference>
<dbReference type="EMBL" id="JAFIRN010000017">
    <property type="protein sequence ID" value="KAG5832744.1"/>
    <property type="molecule type" value="Genomic_DNA"/>
</dbReference>
<dbReference type="Pfam" id="PF02758">
    <property type="entry name" value="PYRIN"/>
    <property type="match status" value="1"/>
</dbReference>
<reference evidence="3" key="1">
    <citation type="submission" date="2021-01" db="EMBL/GenBank/DDBJ databases">
        <title>A chromosome-scale assembly of European eel, Anguilla anguilla.</title>
        <authorList>
            <person name="Henkel C."/>
            <person name="Jong-Raadsen S.A."/>
            <person name="Dufour S."/>
            <person name="Weltzien F.-A."/>
            <person name="Palstra A.P."/>
            <person name="Pelster B."/>
            <person name="Spaink H.P."/>
            <person name="Van Den Thillart G.E."/>
            <person name="Jansen H."/>
            <person name="Zahm M."/>
            <person name="Klopp C."/>
            <person name="Cedric C."/>
            <person name="Louis A."/>
            <person name="Berthelot C."/>
            <person name="Parey E."/>
            <person name="Roest Crollius H."/>
            <person name="Montfort J."/>
            <person name="Robinson-Rechavi M."/>
            <person name="Bucao C."/>
            <person name="Bouchez O."/>
            <person name="Gislard M."/>
            <person name="Lluch J."/>
            <person name="Milhes M."/>
            <person name="Lampietro C."/>
            <person name="Lopez Roques C."/>
            <person name="Donnadieu C."/>
            <person name="Braasch I."/>
            <person name="Desvignes T."/>
            <person name="Postlethwait J."/>
            <person name="Bobe J."/>
            <person name="Guiguen Y."/>
            <person name="Dirks R."/>
        </authorList>
    </citation>
    <scope>NUCLEOTIDE SEQUENCE</scope>
    <source>
        <strain evidence="3">Tag_6206</strain>
        <tissue evidence="3">Liver</tissue>
    </source>
</reference>
<protein>
    <recommendedName>
        <fullName evidence="2">Pyrin domain-containing protein</fullName>
    </recommendedName>
</protein>